<dbReference type="EMBL" id="OX596091">
    <property type="protein sequence ID" value="CAI9712118.1"/>
    <property type="molecule type" value="Genomic_DNA"/>
</dbReference>
<dbReference type="Proteomes" id="UP001162501">
    <property type="component" value="Chromosome 7"/>
</dbReference>
<evidence type="ECO:0000313" key="2">
    <source>
        <dbReference type="Proteomes" id="UP001162501"/>
    </source>
</evidence>
<organism evidence="1 2">
    <name type="scientific">Rangifer tarandus platyrhynchus</name>
    <name type="common">Svalbard reindeer</name>
    <dbReference type="NCBI Taxonomy" id="3082113"/>
    <lineage>
        <taxon>Eukaryota</taxon>
        <taxon>Metazoa</taxon>
        <taxon>Chordata</taxon>
        <taxon>Craniata</taxon>
        <taxon>Vertebrata</taxon>
        <taxon>Euteleostomi</taxon>
        <taxon>Mammalia</taxon>
        <taxon>Eutheria</taxon>
        <taxon>Laurasiatheria</taxon>
        <taxon>Artiodactyla</taxon>
        <taxon>Ruminantia</taxon>
        <taxon>Pecora</taxon>
        <taxon>Cervidae</taxon>
        <taxon>Odocoileinae</taxon>
        <taxon>Rangifer</taxon>
    </lineage>
</organism>
<sequence>MSPMMESSADVLNLLRGVHSPGEGPQSSCAKPGSTATGSALLGGGLACSPIPWRVRGLGDSSLAGRLTLHPSPEETRVWGMLPDSLLRCAHAHGLVATGPPAQIPSFHIRYPTWQLARFRRDPNRLSSETPTTPFAHQLRGDDLQPFLWRPEAVPALAGSEGRTQTTETGPAEARGRGQKALSHQRQRWVAWEADRVVLRGARKTAASISDGKLTSARAGGGGDVESNHPGKSQRRVELPKAAVTDETGQKRGGDAFTALEPGCVKNYEDVGNFHIQAKIWFSSGVGWGAELQLLKDVHDPSKRPYLILETHGVQGQDGVLDRMTRGKQRASLVLRLLPGVPQRRAAYRRAREPAEPGGHTRPQAPRGSAAPAL</sequence>
<gene>
    <name evidence="1" type="ORF">MRATA1EN3_LOCUS23331</name>
</gene>
<proteinExistence type="predicted"/>
<reference evidence="1" key="1">
    <citation type="submission" date="2023-05" db="EMBL/GenBank/DDBJ databases">
        <authorList>
            <consortium name="ELIXIR-Norway"/>
        </authorList>
    </citation>
    <scope>NUCLEOTIDE SEQUENCE</scope>
</reference>
<name>A0ACB0FGB1_RANTA</name>
<accession>A0ACB0FGB1</accession>
<evidence type="ECO:0000313" key="1">
    <source>
        <dbReference type="EMBL" id="CAI9712118.1"/>
    </source>
</evidence>
<protein>
    <submittedName>
        <fullName evidence="1">Uncharacterized protein</fullName>
    </submittedName>
</protein>